<dbReference type="InterPro" id="IPR006442">
    <property type="entry name" value="Antitoxin_Phd/YefM"/>
</dbReference>
<dbReference type="Proteomes" id="UP001519535">
    <property type="component" value="Unassembled WGS sequence"/>
</dbReference>
<evidence type="ECO:0000313" key="4">
    <source>
        <dbReference type="Proteomes" id="UP001519535"/>
    </source>
</evidence>
<dbReference type="PANTHER" id="PTHR33713:SF6">
    <property type="entry name" value="ANTITOXIN YEFM"/>
    <property type="match status" value="1"/>
</dbReference>
<accession>A0ABS5RK10</accession>
<comment type="caution">
    <text evidence="3">The sequence shown here is derived from an EMBL/GenBank/DDBJ whole genome shotgun (WGS) entry which is preliminary data.</text>
</comment>
<organism evidence="3 4">
    <name type="scientific">Mycolicibacter acidiphilus</name>
    <dbReference type="NCBI Taxonomy" id="2835306"/>
    <lineage>
        <taxon>Bacteria</taxon>
        <taxon>Bacillati</taxon>
        <taxon>Actinomycetota</taxon>
        <taxon>Actinomycetes</taxon>
        <taxon>Mycobacteriales</taxon>
        <taxon>Mycobacteriaceae</taxon>
        <taxon>Mycolicibacter</taxon>
    </lineage>
</organism>
<evidence type="ECO:0000256" key="2">
    <source>
        <dbReference type="RuleBase" id="RU362080"/>
    </source>
</evidence>
<dbReference type="EMBL" id="JAHCLR010000027">
    <property type="protein sequence ID" value="MBS9534581.1"/>
    <property type="molecule type" value="Genomic_DNA"/>
</dbReference>
<name>A0ABS5RK10_9MYCO</name>
<protein>
    <recommendedName>
        <fullName evidence="2">Antitoxin</fullName>
    </recommendedName>
</protein>
<dbReference type="InterPro" id="IPR036165">
    <property type="entry name" value="YefM-like_sf"/>
</dbReference>
<dbReference type="InterPro" id="IPR051405">
    <property type="entry name" value="phD/YefM_antitoxin"/>
</dbReference>
<proteinExistence type="inferred from homology"/>
<evidence type="ECO:0000313" key="3">
    <source>
        <dbReference type="EMBL" id="MBS9534581.1"/>
    </source>
</evidence>
<dbReference type="Gene3D" id="3.40.1620.10">
    <property type="entry name" value="YefM-like domain"/>
    <property type="match status" value="1"/>
</dbReference>
<dbReference type="Pfam" id="PF02604">
    <property type="entry name" value="PhdYeFM_antitox"/>
    <property type="match status" value="1"/>
</dbReference>
<comment type="function">
    <text evidence="2">Antitoxin component of a type II toxin-antitoxin (TA) system.</text>
</comment>
<dbReference type="NCBIfam" id="TIGR01552">
    <property type="entry name" value="phd_fam"/>
    <property type="match status" value="1"/>
</dbReference>
<gene>
    <name evidence="3" type="ORF">KIH27_13385</name>
</gene>
<evidence type="ECO:0000256" key="1">
    <source>
        <dbReference type="ARBA" id="ARBA00009981"/>
    </source>
</evidence>
<dbReference type="PANTHER" id="PTHR33713">
    <property type="entry name" value="ANTITOXIN YAFN-RELATED"/>
    <property type="match status" value="1"/>
</dbReference>
<keyword evidence="4" id="KW-1185">Reference proteome</keyword>
<sequence>MNSVTASRHPEVALAELRASIGDIINRAAYAGERVVVTRNGKPAAALISAEELAYFEELENAADAAALDAARATDDDARISIEEHAGAHDIGL</sequence>
<comment type="similarity">
    <text evidence="1 2">Belongs to the phD/YefM antitoxin family.</text>
</comment>
<dbReference type="SUPFAM" id="SSF143120">
    <property type="entry name" value="YefM-like"/>
    <property type="match status" value="1"/>
</dbReference>
<reference evidence="3 4" key="1">
    <citation type="submission" date="2021-05" db="EMBL/GenBank/DDBJ databases">
        <title>Mycobacterium acidophilum sp. nov., an extremely acid-tolerant member of the genus Mycobacterium.</title>
        <authorList>
            <person name="Xia J."/>
        </authorList>
    </citation>
    <scope>NUCLEOTIDE SEQUENCE [LARGE SCALE GENOMIC DNA]</scope>
    <source>
        <strain evidence="3 4">M1</strain>
    </source>
</reference>
<dbReference type="RefSeq" id="WP_214093453.1">
    <property type="nucleotide sequence ID" value="NZ_JAHCLR010000027.1"/>
</dbReference>